<comment type="caution">
    <text evidence="1">The sequence shown here is derived from an EMBL/GenBank/DDBJ whole genome shotgun (WGS) entry which is preliminary data.</text>
</comment>
<gene>
    <name evidence="1" type="ORF">Tci_900064</name>
</gene>
<evidence type="ECO:0008006" key="2">
    <source>
        <dbReference type="Google" id="ProtNLM"/>
    </source>
</evidence>
<organism evidence="1">
    <name type="scientific">Tanacetum cinerariifolium</name>
    <name type="common">Dalmatian daisy</name>
    <name type="synonym">Chrysanthemum cinerariifolium</name>
    <dbReference type="NCBI Taxonomy" id="118510"/>
    <lineage>
        <taxon>Eukaryota</taxon>
        <taxon>Viridiplantae</taxon>
        <taxon>Streptophyta</taxon>
        <taxon>Embryophyta</taxon>
        <taxon>Tracheophyta</taxon>
        <taxon>Spermatophyta</taxon>
        <taxon>Magnoliopsida</taxon>
        <taxon>eudicotyledons</taxon>
        <taxon>Gunneridae</taxon>
        <taxon>Pentapetalae</taxon>
        <taxon>asterids</taxon>
        <taxon>campanulids</taxon>
        <taxon>Asterales</taxon>
        <taxon>Asteraceae</taxon>
        <taxon>Asteroideae</taxon>
        <taxon>Anthemideae</taxon>
        <taxon>Anthemidinae</taxon>
        <taxon>Tanacetum</taxon>
    </lineage>
</organism>
<proteinExistence type="predicted"/>
<accession>A0A699UYQ3</accession>
<name>A0A699UYQ3_TANCI</name>
<dbReference type="AlphaFoldDB" id="A0A699UYQ3"/>
<feature type="non-terminal residue" evidence="1">
    <location>
        <position position="152"/>
    </location>
</feature>
<dbReference type="EMBL" id="BKCJ011382268">
    <property type="protein sequence ID" value="GFD28095.1"/>
    <property type="molecule type" value="Genomic_DNA"/>
</dbReference>
<sequence length="152" mass="16623">TTKAYAIGGGGTNLDSNVVTGMFLLNNCYASMLFDSGADRSFVSTTFSALLDVAPSTLDTSYADCALIVCDEKVVCIPYGNEVLKIRGDNCDGRSKLNIISCTKTRKYIQKGCQVYLAQVTSKKAKDKSEEKRLEDVPIVREFPEVFPEDLP</sequence>
<protein>
    <recommendedName>
        <fullName evidence="2">Reverse transcriptase domain-containing protein</fullName>
    </recommendedName>
</protein>
<feature type="non-terminal residue" evidence="1">
    <location>
        <position position="1"/>
    </location>
</feature>
<dbReference type="Pfam" id="PF08284">
    <property type="entry name" value="RVP_2"/>
    <property type="match status" value="1"/>
</dbReference>
<reference evidence="1" key="1">
    <citation type="journal article" date="2019" name="Sci. Rep.">
        <title>Draft genome of Tanacetum cinerariifolium, the natural source of mosquito coil.</title>
        <authorList>
            <person name="Yamashiro T."/>
            <person name="Shiraishi A."/>
            <person name="Satake H."/>
            <person name="Nakayama K."/>
        </authorList>
    </citation>
    <scope>NUCLEOTIDE SEQUENCE</scope>
</reference>
<evidence type="ECO:0000313" key="1">
    <source>
        <dbReference type="EMBL" id="GFD28095.1"/>
    </source>
</evidence>